<dbReference type="EC" id="6.3.1.-" evidence="7"/>
<evidence type="ECO:0000313" key="7">
    <source>
        <dbReference type="EMBL" id="ODJ89502.1"/>
    </source>
</evidence>
<keyword evidence="7" id="KW-0648">Protein biosynthesis</keyword>
<dbReference type="PANTHER" id="PTHR42918:SF6">
    <property type="entry name" value="ELONGATION FACTOR P--(R)-BETA-LYSINE LIGASE"/>
    <property type="match status" value="1"/>
</dbReference>
<evidence type="ECO:0000256" key="1">
    <source>
        <dbReference type="ARBA" id="ARBA00011738"/>
    </source>
</evidence>
<organism evidence="7 8">
    <name type="scientific">Candidatus Thiodiazotropha endolucinida</name>
    <dbReference type="NCBI Taxonomy" id="1655433"/>
    <lineage>
        <taxon>Bacteria</taxon>
        <taxon>Pseudomonadati</taxon>
        <taxon>Pseudomonadota</taxon>
        <taxon>Gammaproteobacteria</taxon>
        <taxon>Chromatiales</taxon>
        <taxon>Sedimenticolaceae</taxon>
        <taxon>Candidatus Thiodiazotropha</taxon>
    </lineage>
</organism>
<dbReference type="GO" id="GO:0003746">
    <property type="term" value="F:translation elongation factor activity"/>
    <property type="evidence" value="ECO:0007669"/>
    <property type="project" value="UniProtKB-KW"/>
</dbReference>
<dbReference type="GO" id="GO:0006430">
    <property type="term" value="P:lysyl-tRNA aminoacylation"/>
    <property type="evidence" value="ECO:0007669"/>
    <property type="project" value="InterPro"/>
</dbReference>
<dbReference type="EMBL" id="MARB01000001">
    <property type="protein sequence ID" value="ODJ89502.1"/>
    <property type="molecule type" value="Genomic_DNA"/>
</dbReference>
<evidence type="ECO:0000313" key="8">
    <source>
        <dbReference type="Proteomes" id="UP000094769"/>
    </source>
</evidence>
<dbReference type="PANTHER" id="PTHR42918">
    <property type="entry name" value="LYSYL-TRNA SYNTHETASE"/>
    <property type="match status" value="1"/>
</dbReference>
<dbReference type="GO" id="GO:0004824">
    <property type="term" value="F:lysine-tRNA ligase activity"/>
    <property type="evidence" value="ECO:0007669"/>
    <property type="project" value="InterPro"/>
</dbReference>
<evidence type="ECO:0000256" key="5">
    <source>
        <dbReference type="ARBA" id="ARBA00052794"/>
    </source>
</evidence>
<comment type="caution">
    <text evidence="7">The sequence shown here is derived from an EMBL/GenBank/DDBJ whole genome shotgun (WGS) entry which is preliminary data.</text>
</comment>
<evidence type="ECO:0000256" key="2">
    <source>
        <dbReference type="ARBA" id="ARBA00022598"/>
    </source>
</evidence>
<keyword evidence="8" id="KW-1185">Reference proteome</keyword>
<reference evidence="7 8" key="1">
    <citation type="submission" date="2016-06" db="EMBL/GenBank/DDBJ databases">
        <title>Genome sequence of endosymbiont of Candidatus Endolucinida thiodiazotropha.</title>
        <authorList>
            <person name="Poehlein A."/>
            <person name="Koenig S."/>
            <person name="Heiden S.E."/>
            <person name="Thuermer A."/>
            <person name="Voget S."/>
            <person name="Daniel R."/>
            <person name="Markert S."/>
            <person name="Gros O."/>
            <person name="Schweder T."/>
        </authorList>
    </citation>
    <scope>NUCLEOTIDE SEQUENCE [LARGE SCALE GENOMIC DNA]</scope>
    <source>
        <strain evidence="7 8">COS</strain>
    </source>
</reference>
<dbReference type="Pfam" id="PF00152">
    <property type="entry name" value="tRNA-synt_2"/>
    <property type="match status" value="1"/>
</dbReference>
<keyword evidence="2 7" id="KW-0436">Ligase</keyword>
<dbReference type="InterPro" id="IPR045864">
    <property type="entry name" value="aa-tRNA-synth_II/BPL/LPL"/>
</dbReference>
<feature type="domain" description="Aminoacyl-transfer RNA synthetases class-II family profile" evidence="6">
    <location>
        <begin position="16"/>
        <end position="327"/>
    </location>
</feature>
<dbReference type="NCBIfam" id="TIGR00462">
    <property type="entry name" value="genX"/>
    <property type="match status" value="1"/>
</dbReference>
<dbReference type="Proteomes" id="UP000094769">
    <property type="component" value="Unassembled WGS sequence"/>
</dbReference>
<evidence type="ECO:0000259" key="6">
    <source>
        <dbReference type="PROSITE" id="PS50862"/>
    </source>
</evidence>
<dbReference type="AlphaFoldDB" id="A0A7Z1AH06"/>
<dbReference type="RefSeq" id="WP_069120062.1">
    <property type="nucleotide sequence ID" value="NZ_MARB01000001.1"/>
</dbReference>
<dbReference type="FunFam" id="3.30.930.10:FF:000017">
    <property type="entry name" value="Elongation factor P--(R)-beta-lysine ligase"/>
    <property type="match status" value="1"/>
</dbReference>
<comment type="catalytic activity">
    <reaction evidence="5">
        <text>D-beta-lysine + L-lysyl-[protein] + ATP = N(6)-((3R)-3,6-diaminohexanoyl)-L-lysyl-[protein] + AMP + diphosphate + H(+)</text>
        <dbReference type="Rhea" id="RHEA:83435"/>
        <dbReference type="Rhea" id="RHEA-COMP:9752"/>
        <dbReference type="Rhea" id="RHEA-COMP:20131"/>
        <dbReference type="ChEBI" id="CHEBI:15378"/>
        <dbReference type="ChEBI" id="CHEBI:29969"/>
        <dbReference type="ChEBI" id="CHEBI:30616"/>
        <dbReference type="ChEBI" id="CHEBI:33019"/>
        <dbReference type="ChEBI" id="CHEBI:84138"/>
        <dbReference type="ChEBI" id="CHEBI:156053"/>
        <dbReference type="ChEBI" id="CHEBI:456215"/>
    </reaction>
    <physiologicalReaction direction="left-to-right" evidence="5">
        <dbReference type="Rhea" id="RHEA:83436"/>
    </physiologicalReaction>
</comment>
<evidence type="ECO:0000256" key="3">
    <source>
        <dbReference type="ARBA" id="ARBA00022741"/>
    </source>
</evidence>
<evidence type="ECO:0000256" key="4">
    <source>
        <dbReference type="ARBA" id="ARBA00022840"/>
    </source>
</evidence>
<dbReference type="PRINTS" id="PR00982">
    <property type="entry name" value="TRNASYNTHLYS"/>
</dbReference>
<comment type="subunit">
    <text evidence="1">Homodimer.</text>
</comment>
<proteinExistence type="predicted"/>
<dbReference type="GO" id="GO:0000049">
    <property type="term" value="F:tRNA binding"/>
    <property type="evidence" value="ECO:0007669"/>
    <property type="project" value="TreeGrafter"/>
</dbReference>
<dbReference type="SUPFAM" id="SSF55681">
    <property type="entry name" value="Class II aaRS and biotin synthetases"/>
    <property type="match status" value="1"/>
</dbReference>
<sequence>MAQTDDWRPSASVEMIRARAEMLSHIRRFFDQIGVIEVETPVCSRFAATDPAIESFNTRYTGPEAVQGLDLYLHTSPEFPMKRLLAAGSGPIYQICKVFRNGELGRRHNPEFSLLEWYRPGLDYHQLMDEVANLINRLTARPLQTEKLTYAQAFERWLGMNPHAADLDHLRQCAVDQGISGAEQLAIEGRDGWLDLLLSHLIEPQLGQHGMTFLYDYPASQAALAQVREDRYPVAERFELYIGGMEIANGFQELTNAGLQRKRFNEDNRRRGSSRQAEVPMDEALLDALVAGMPECSGVALGLDRLLMVLTGTHDIRQVVTFDIGRA</sequence>
<dbReference type="InterPro" id="IPR006195">
    <property type="entry name" value="aa-tRNA-synth_II"/>
</dbReference>
<accession>A0A7Z1AH06</accession>
<name>A0A7Z1AH06_9GAMM</name>
<keyword evidence="3" id="KW-0547">Nucleotide-binding</keyword>
<dbReference type="PROSITE" id="PS50862">
    <property type="entry name" value="AA_TRNA_LIGASE_II"/>
    <property type="match status" value="1"/>
</dbReference>
<dbReference type="OrthoDB" id="9802326at2"/>
<dbReference type="InterPro" id="IPR004525">
    <property type="entry name" value="EpmA"/>
</dbReference>
<keyword evidence="7" id="KW-0251">Elongation factor</keyword>
<dbReference type="NCBIfam" id="NF006828">
    <property type="entry name" value="PRK09350.1"/>
    <property type="match status" value="1"/>
</dbReference>
<dbReference type="InterPro" id="IPR018149">
    <property type="entry name" value="Lys-tRNA-synth_II_C"/>
</dbReference>
<dbReference type="GO" id="GO:0005524">
    <property type="term" value="F:ATP binding"/>
    <property type="evidence" value="ECO:0007669"/>
    <property type="project" value="UniProtKB-KW"/>
</dbReference>
<dbReference type="Gene3D" id="3.30.930.10">
    <property type="entry name" value="Bira Bifunctional Protein, Domain 2"/>
    <property type="match status" value="1"/>
</dbReference>
<gene>
    <name evidence="7" type="primary">epmA</name>
    <name evidence="7" type="ORF">CODIS_00610</name>
</gene>
<protein>
    <submittedName>
        <fullName evidence="7">Elongation factor P--(R)-beta-lysine ligase</fullName>
        <ecNumber evidence="7">6.3.1.-</ecNumber>
    </submittedName>
</protein>
<dbReference type="GO" id="GO:0005829">
    <property type="term" value="C:cytosol"/>
    <property type="evidence" value="ECO:0007669"/>
    <property type="project" value="TreeGrafter"/>
</dbReference>
<dbReference type="InterPro" id="IPR004364">
    <property type="entry name" value="Aa-tRNA-synt_II"/>
</dbReference>
<keyword evidence="4" id="KW-0067">ATP-binding</keyword>